<accession>A0ABT1RU20</accession>
<reference evidence="1 2" key="1">
    <citation type="submission" date="2022-06" db="EMBL/GenBank/DDBJ databases">
        <title>Isolation of gut microbiota from human fecal samples.</title>
        <authorList>
            <person name="Pamer E.G."/>
            <person name="Barat B."/>
            <person name="Waligurski E."/>
            <person name="Medina S."/>
            <person name="Paddock L."/>
            <person name="Mostad J."/>
        </authorList>
    </citation>
    <scope>NUCLEOTIDE SEQUENCE [LARGE SCALE GENOMIC DNA]</scope>
    <source>
        <strain evidence="1 2">SL.3.17</strain>
    </source>
</reference>
<comment type="caution">
    <text evidence="1">The sequence shown here is derived from an EMBL/GenBank/DDBJ whole genome shotgun (WGS) entry which is preliminary data.</text>
</comment>
<dbReference type="EMBL" id="JANFXK010000092">
    <property type="protein sequence ID" value="MCQ4638665.1"/>
    <property type="molecule type" value="Genomic_DNA"/>
</dbReference>
<protein>
    <submittedName>
        <fullName evidence="1">TnpV protein</fullName>
    </submittedName>
</protein>
<evidence type="ECO:0000313" key="1">
    <source>
        <dbReference type="EMBL" id="MCQ4638665.1"/>
    </source>
</evidence>
<evidence type="ECO:0000313" key="2">
    <source>
        <dbReference type="Proteomes" id="UP001524502"/>
    </source>
</evidence>
<keyword evidence="2" id="KW-1185">Reference proteome</keyword>
<dbReference type="InterPro" id="IPR026989">
    <property type="entry name" value="TnpV"/>
</dbReference>
<sequence>MMKLTYSKQGDYLLPDLIAHKEPEASPGKYAYLRREYLKEQHYGMFLSLLTQGTLNQHLTEIQEAAQARMTQITREMARNQQVNEQLKADNPMLWVGQMNNIRQAAEEIVMQELIYR</sequence>
<gene>
    <name evidence="1" type="ORF">NE619_18220</name>
</gene>
<proteinExistence type="predicted"/>
<name>A0ABT1RU20_9FIRM</name>
<dbReference type="Proteomes" id="UP001524502">
    <property type="component" value="Unassembled WGS sequence"/>
</dbReference>
<dbReference type="Pfam" id="PF14198">
    <property type="entry name" value="TnpV"/>
    <property type="match status" value="1"/>
</dbReference>
<organism evidence="1 2">
    <name type="scientific">Anaerovorax odorimutans</name>
    <dbReference type="NCBI Taxonomy" id="109327"/>
    <lineage>
        <taxon>Bacteria</taxon>
        <taxon>Bacillati</taxon>
        <taxon>Bacillota</taxon>
        <taxon>Clostridia</taxon>
        <taxon>Peptostreptococcales</taxon>
        <taxon>Anaerovoracaceae</taxon>
        <taxon>Anaerovorax</taxon>
    </lineage>
</organism>